<accession>A0A5S3PBF0</accession>
<reference evidence="2 3" key="1">
    <citation type="submission" date="2019-05" db="EMBL/GenBank/DDBJ databases">
        <title>Sulfitobacter sabulilitoris sp. nov., isolated from a marine sand.</title>
        <authorList>
            <person name="Yoon J.-H."/>
        </authorList>
    </citation>
    <scope>NUCLEOTIDE SEQUENCE [LARGE SCALE GENOMIC DNA]</scope>
    <source>
        <strain evidence="2 3">HSMS-29</strain>
    </source>
</reference>
<comment type="caution">
    <text evidence="2">The sequence shown here is derived from an EMBL/GenBank/DDBJ whole genome shotgun (WGS) entry which is preliminary data.</text>
</comment>
<dbReference type="AlphaFoldDB" id="A0A5S3PBF0"/>
<name>A0A5S3PBF0_9RHOB</name>
<evidence type="ECO:0000313" key="2">
    <source>
        <dbReference type="EMBL" id="TMM50934.1"/>
    </source>
</evidence>
<evidence type="ECO:0008006" key="4">
    <source>
        <dbReference type="Google" id="ProtNLM"/>
    </source>
</evidence>
<proteinExistence type="predicted"/>
<gene>
    <name evidence="2" type="ORF">FDT80_16810</name>
</gene>
<evidence type="ECO:0000313" key="3">
    <source>
        <dbReference type="Proteomes" id="UP000309550"/>
    </source>
</evidence>
<sequence>MDVILHIGAHRTGTTTFQDYMRSHRETLATRGIGFWGPYRTRRGLFSGLIPGAAAARHRDLCRRAEGRIRLHLARARADGVRSLVVSDENMIGCARANLRARTLYPAIGERMARFARAFDGHLTRVVISPRAQDLYWSSMIAYGVARGLPLPGGAALDHIARQTRGWRDVITDLACALPPQVDIQVMPFEMFTGRSDALLRLGAGLDAPADGGLRWLNRAPDLPTLRRRLHERGQDATCLPDGTGRWHPFDAAACAALREVYADDIMWLTAGADGLATLTEDRTGTRAGNTLPPGAMTQGYRTHDRQESHLAQPR</sequence>
<protein>
    <recommendedName>
        <fullName evidence="4">Sulfotransferase family protein</fullName>
    </recommendedName>
</protein>
<dbReference type="EMBL" id="VANS01000005">
    <property type="protein sequence ID" value="TMM50934.1"/>
    <property type="molecule type" value="Genomic_DNA"/>
</dbReference>
<organism evidence="2 3">
    <name type="scientific">Sulfitobacter sabulilitoris</name>
    <dbReference type="NCBI Taxonomy" id="2562655"/>
    <lineage>
        <taxon>Bacteria</taxon>
        <taxon>Pseudomonadati</taxon>
        <taxon>Pseudomonadota</taxon>
        <taxon>Alphaproteobacteria</taxon>
        <taxon>Rhodobacterales</taxon>
        <taxon>Roseobacteraceae</taxon>
        <taxon>Sulfitobacter</taxon>
    </lineage>
</organism>
<dbReference type="Proteomes" id="UP000309550">
    <property type="component" value="Unassembled WGS sequence"/>
</dbReference>
<evidence type="ECO:0000256" key="1">
    <source>
        <dbReference type="SAM" id="MobiDB-lite"/>
    </source>
</evidence>
<feature type="region of interest" description="Disordered" evidence="1">
    <location>
        <begin position="282"/>
        <end position="315"/>
    </location>
</feature>
<dbReference type="InterPro" id="IPR027417">
    <property type="entry name" value="P-loop_NTPase"/>
</dbReference>
<keyword evidence="3" id="KW-1185">Reference proteome</keyword>
<dbReference type="OrthoDB" id="8481769at2"/>
<dbReference type="SUPFAM" id="SSF52540">
    <property type="entry name" value="P-loop containing nucleoside triphosphate hydrolases"/>
    <property type="match status" value="1"/>
</dbReference>